<proteinExistence type="predicted"/>
<reference evidence="1 2" key="1">
    <citation type="submission" date="2018-08" db="EMBL/GenBank/DDBJ databases">
        <title>A genome reference for cultivated species of the human gut microbiota.</title>
        <authorList>
            <person name="Zou Y."/>
            <person name="Xue W."/>
            <person name="Luo G."/>
        </authorList>
    </citation>
    <scope>NUCLEOTIDE SEQUENCE [LARGE SCALE GENOMIC DNA]</scope>
    <source>
        <strain evidence="1 2">TF08-14</strain>
    </source>
</reference>
<dbReference type="Proteomes" id="UP000260943">
    <property type="component" value="Unassembled WGS sequence"/>
</dbReference>
<accession>A0A3E4QYB2</accession>
<protein>
    <submittedName>
        <fullName evidence="1">Uncharacterized protein</fullName>
    </submittedName>
</protein>
<dbReference type="EMBL" id="QSRJ01000001">
    <property type="protein sequence ID" value="RGL12200.1"/>
    <property type="molecule type" value="Genomic_DNA"/>
</dbReference>
<evidence type="ECO:0000313" key="1">
    <source>
        <dbReference type="EMBL" id="RGL12200.1"/>
    </source>
</evidence>
<gene>
    <name evidence="1" type="ORF">DXC81_00605</name>
</gene>
<comment type="caution">
    <text evidence="1">The sequence shown here is derived from an EMBL/GenBank/DDBJ whole genome shotgun (WGS) entry which is preliminary data.</text>
</comment>
<dbReference type="AlphaFoldDB" id="A0A3E4QYB2"/>
<name>A0A3E4QYB2_9ACTN</name>
<sequence>MATAFPVRAQTALRALSRDIPMRRSEPYPPSSHLAKFSTSTPSRVWGSCLVRVMRIFGNASPMDRIGAISLSSVESAPISSLTYTFLPGFETWKAVCARMRRGAIPVVPCQQRCRGTFVHAAMRASEMKNSPLGSHGRAGARISNLPPRLSLLCMVVYIKEEPAMQISMLALLGSRTGEARASVGTAPSNRHIQGMTRLDRCAGQDAEAGRPPIGMRVRMLQRDSSCRIRLLCGCRKTCWQHSYYPNDVRIPWDRFA</sequence>
<evidence type="ECO:0000313" key="2">
    <source>
        <dbReference type="Proteomes" id="UP000260943"/>
    </source>
</evidence>
<organism evidence="1 2">
    <name type="scientific">Collinsella tanakaei</name>
    <dbReference type="NCBI Taxonomy" id="626935"/>
    <lineage>
        <taxon>Bacteria</taxon>
        <taxon>Bacillati</taxon>
        <taxon>Actinomycetota</taxon>
        <taxon>Coriobacteriia</taxon>
        <taxon>Coriobacteriales</taxon>
        <taxon>Coriobacteriaceae</taxon>
        <taxon>Collinsella</taxon>
    </lineage>
</organism>